<evidence type="ECO:0000313" key="1">
    <source>
        <dbReference type="EMBL" id="CAG8654667.1"/>
    </source>
</evidence>
<dbReference type="Proteomes" id="UP000789920">
    <property type="component" value="Unassembled WGS sequence"/>
</dbReference>
<name>A0ACA9NJW5_9GLOM</name>
<organism evidence="1 2">
    <name type="scientific">Racocetra persica</name>
    <dbReference type="NCBI Taxonomy" id="160502"/>
    <lineage>
        <taxon>Eukaryota</taxon>
        <taxon>Fungi</taxon>
        <taxon>Fungi incertae sedis</taxon>
        <taxon>Mucoromycota</taxon>
        <taxon>Glomeromycotina</taxon>
        <taxon>Glomeromycetes</taxon>
        <taxon>Diversisporales</taxon>
        <taxon>Gigasporaceae</taxon>
        <taxon>Racocetra</taxon>
    </lineage>
</organism>
<feature type="non-terminal residue" evidence="1">
    <location>
        <position position="166"/>
    </location>
</feature>
<evidence type="ECO:0000313" key="2">
    <source>
        <dbReference type="Proteomes" id="UP000789920"/>
    </source>
</evidence>
<dbReference type="EMBL" id="CAJVQC010014131">
    <property type="protein sequence ID" value="CAG8654667.1"/>
    <property type="molecule type" value="Genomic_DNA"/>
</dbReference>
<sequence length="166" mass="19860">MDSNLLEEIQKFECTGCRRTLAINEFNNYKNSNKPFSTCNNCRNTNKVSKQQTKLRKRKLENEFDKLKLVENESNKLEFTKNEFNKQGLVEDEFDEPEIVELDDLSDYYSHLLMLHKDVINDNEKENIEFKFFCNINMISLQENLQKDLVKLIIDSIKDEEEYLWV</sequence>
<gene>
    <name evidence="1" type="ORF">RPERSI_LOCUS8027</name>
</gene>
<reference evidence="1" key="1">
    <citation type="submission" date="2021-06" db="EMBL/GenBank/DDBJ databases">
        <authorList>
            <person name="Kallberg Y."/>
            <person name="Tangrot J."/>
            <person name="Rosling A."/>
        </authorList>
    </citation>
    <scope>NUCLEOTIDE SEQUENCE</scope>
    <source>
        <strain evidence="1">MA461A</strain>
    </source>
</reference>
<accession>A0ACA9NJW5</accession>
<proteinExistence type="predicted"/>
<protein>
    <submittedName>
        <fullName evidence="1">16394_t:CDS:1</fullName>
    </submittedName>
</protein>
<keyword evidence="2" id="KW-1185">Reference proteome</keyword>
<comment type="caution">
    <text evidence="1">The sequence shown here is derived from an EMBL/GenBank/DDBJ whole genome shotgun (WGS) entry which is preliminary data.</text>
</comment>